<comment type="caution">
    <text evidence="2">The sequence shown here is derived from an EMBL/GenBank/DDBJ whole genome shotgun (WGS) entry which is preliminary data.</text>
</comment>
<evidence type="ECO:0000313" key="2">
    <source>
        <dbReference type="EMBL" id="MDI1430699.1"/>
    </source>
</evidence>
<feature type="compositionally biased region" description="Basic and acidic residues" evidence="1">
    <location>
        <begin position="144"/>
        <end position="153"/>
    </location>
</feature>
<feature type="compositionally biased region" description="Low complexity" evidence="1">
    <location>
        <begin position="123"/>
        <end position="135"/>
    </location>
</feature>
<reference evidence="2 3" key="1">
    <citation type="submission" date="2023-04" db="EMBL/GenBank/DDBJ databases">
        <title>The genome sequence of Polyangium sorediatum DSM14670.</title>
        <authorList>
            <person name="Zhang X."/>
        </authorList>
    </citation>
    <scope>NUCLEOTIDE SEQUENCE [LARGE SCALE GENOMIC DNA]</scope>
    <source>
        <strain evidence="2 3">DSM 14670</strain>
    </source>
</reference>
<name>A0ABT6NQW1_9BACT</name>
<accession>A0ABT6NQW1</accession>
<keyword evidence="3" id="KW-1185">Reference proteome</keyword>
<dbReference type="Proteomes" id="UP001160301">
    <property type="component" value="Unassembled WGS sequence"/>
</dbReference>
<feature type="compositionally biased region" description="Pro residues" evidence="1">
    <location>
        <begin position="94"/>
        <end position="110"/>
    </location>
</feature>
<gene>
    <name evidence="2" type="ORF">QHF89_14500</name>
</gene>
<dbReference type="EMBL" id="JARZHI010000010">
    <property type="protein sequence ID" value="MDI1430699.1"/>
    <property type="molecule type" value="Genomic_DNA"/>
</dbReference>
<proteinExistence type="predicted"/>
<evidence type="ECO:0000256" key="1">
    <source>
        <dbReference type="SAM" id="MobiDB-lite"/>
    </source>
</evidence>
<evidence type="ECO:0000313" key="3">
    <source>
        <dbReference type="Proteomes" id="UP001160301"/>
    </source>
</evidence>
<protein>
    <submittedName>
        <fullName evidence="2">Uncharacterized protein</fullName>
    </submittedName>
</protein>
<sequence>MVNVWKVSTLVLAGALVVVVGRGAVQESAACDAELPSAEQVTRLKLARGLAFLDRAEQEVEQATAARPRERANALAQIAKAKASIELALGPAVEPQPLPKPQPLPQPLPKPKVRIPRKPVSETPATQAATTTVQPRGNPFLVSTRKDPLGGRD</sequence>
<organism evidence="2 3">
    <name type="scientific">Polyangium sorediatum</name>
    <dbReference type="NCBI Taxonomy" id="889274"/>
    <lineage>
        <taxon>Bacteria</taxon>
        <taxon>Pseudomonadati</taxon>
        <taxon>Myxococcota</taxon>
        <taxon>Polyangia</taxon>
        <taxon>Polyangiales</taxon>
        <taxon>Polyangiaceae</taxon>
        <taxon>Polyangium</taxon>
    </lineage>
</organism>
<dbReference type="RefSeq" id="WP_136966800.1">
    <property type="nucleotide sequence ID" value="NZ_JARZHI010000010.1"/>
</dbReference>
<feature type="region of interest" description="Disordered" evidence="1">
    <location>
        <begin position="92"/>
        <end position="153"/>
    </location>
</feature>